<accession>A0A9W6B1P5</accession>
<protein>
    <submittedName>
        <fullName evidence="1">Uncharacterized protein</fullName>
    </submittedName>
</protein>
<gene>
    <name evidence="1" type="ORF">WR164_12540</name>
</gene>
<dbReference type="Proteomes" id="UP001144204">
    <property type="component" value="Unassembled WGS sequence"/>
</dbReference>
<sequence length="321" mass="37202">MSIFNAHPTKITSQNGNYQISANKAAKLFIANKYPDKDAFTCGKKNVNGNGYCSVKVILCAVNSKHVKPYFRQKDLSEKHTCNIKIDPTRKYKGVHRRGKHIYVDDKKGILNFFKKSSAAKNKPPKSVKKVSNQNKKTTNAKTIVDNNGLKKKKNRHYSINTLEKIVDNKNTIQLLPSKTLFNLNKLFFKITNSNSKTGYGLPQNMFPIFYGNAYLYQNNKVFKDHKYKNYHLFFPNQLLNGKNISIILYESEIKTLLSKPKSYVVNKNKNGNKISKKKLLKVYTTIEPQFSKLYNNYYVDVKHHTKDNNYLKNHIYIRIL</sequence>
<name>A0A9W6B1P5_9LACO</name>
<reference evidence="1" key="2">
    <citation type="journal article" date="2023" name="PLoS ONE">
        <title>Philodulcilactobacillus myokoensis gen. nov., sp. nov., a fructophilic, acidophilic, and agar-phobic lactic acid bacterium isolated from fermented vegetable extracts.</title>
        <authorList>
            <person name="Kouya T."/>
            <person name="Ishiyama Y."/>
            <person name="Ohashi S."/>
            <person name="Kumakubo R."/>
            <person name="Yamazaki T."/>
            <person name="Otaki T."/>
        </authorList>
    </citation>
    <scope>NUCLEOTIDE SEQUENCE</scope>
    <source>
        <strain evidence="1">WR16-4</strain>
    </source>
</reference>
<comment type="caution">
    <text evidence="1">The sequence shown here is derived from an EMBL/GenBank/DDBJ whole genome shotgun (WGS) entry which is preliminary data.</text>
</comment>
<proteinExistence type="predicted"/>
<evidence type="ECO:0000313" key="2">
    <source>
        <dbReference type="Proteomes" id="UP001144204"/>
    </source>
</evidence>
<reference evidence="1" key="1">
    <citation type="submission" date="2022-07" db="EMBL/GenBank/DDBJ databases">
        <authorList>
            <person name="Kouya T."/>
            <person name="Ishiyama Y."/>
        </authorList>
    </citation>
    <scope>NUCLEOTIDE SEQUENCE</scope>
    <source>
        <strain evidence="1">WR16-4</strain>
    </source>
</reference>
<dbReference type="AlphaFoldDB" id="A0A9W6B1P5"/>
<dbReference type="EMBL" id="BRPL01000002">
    <property type="protein sequence ID" value="GLB47275.1"/>
    <property type="molecule type" value="Genomic_DNA"/>
</dbReference>
<organism evidence="1 2">
    <name type="scientific">Philodulcilactobacillus myokoensis</name>
    <dbReference type="NCBI Taxonomy" id="2929573"/>
    <lineage>
        <taxon>Bacteria</taxon>
        <taxon>Bacillati</taxon>
        <taxon>Bacillota</taxon>
        <taxon>Bacilli</taxon>
        <taxon>Lactobacillales</taxon>
        <taxon>Lactobacillaceae</taxon>
        <taxon>Philodulcilactobacillus</taxon>
    </lineage>
</organism>
<keyword evidence="2" id="KW-1185">Reference proteome</keyword>
<dbReference type="RefSeq" id="WP_286136734.1">
    <property type="nucleotide sequence ID" value="NZ_BRPL01000002.1"/>
</dbReference>
<evidence type="ECO:0000313" key="1">
    <source>
        <dbReference type="EMBL" id="GLB47275.1"/>
    </source>
</evidence>